<feature type="compositionally biased region" description="Low complexity" evidence="4">
    <location>
        <begin position="31"/>
        <end position="48"/>
    </location>
</feature>
<reference evidence="7 8" key="1">
    <citation type="submission" date="2018-08" db="EMBL/GenBank/DDBJ databases">
        <title>A genome reference for cultivated species of the human gut microbiota.</title>
        <authorList>
            <person name="Zou Y."/>
            <person name="Xue W."/>
            <person name="Luo G."/>
        </authorList>
    </citation>
    <scope>NUCLEOTIDE SEQUENCE [LARGE SCALE GENOMIC DNA]</scope>
    <source>
        <strain evidence="7 8">AF45-17</strain>
    </source>
</reference>
<feature type="chain" id="PRO_5039586303" evidence="5">
    <location>
        <begin position="20"/>
        <end position="545"/>
    </location>
</feature>
<comment type="similarity">
    <text evidence="1">Belongs to the bacterial solute-binding protein 5 family.</text>
</comment>
<evidence type="ECO:0000313" key="7">
    <source>
        <dbReference type="EMBL" id="RGB79707.1"/>
    </source>
</evidence>
<dbReference type="Pfam" id="PF00496">
    <property type="entry name" value="SBP_bac_5"/>
    <property type="match status" value="1"/>
</dbReference>
<name>A0A3E2TMW0_9FIRM</name>
<evidence type="ECO:0000256" key="2">
    <source>
        <dbReference type="ARBA" id="ARBA00022448"/>
    </source>
</evidence>
<keyword evidence="3 5" id="KW-0732">Signal</keyword>
<evidence type="ECO:0000256" key="4">
    <source>
        <dbReference type="SAM" id="MobiDB-lite"/>
    </source>
</evidence>
<dbReference type="SUPFAM" id="SSF53850">
    <property type="entry name" value="Periplasmic binding protein-like II"/>
    <property type="match status" value="1"/>
</dbReference>
<sequence length="545" mass="59372">MKKRILALALVASMCVSLAACGNSGSKETEGTAANSSSAAAETTASGETEAEGDPVKGGTLTISLSASPSKLDPIHYSGVYESEIIKNVCDTLMEYNKDLSEYVPSLATDWTVSDDGMTYVFNIRQGVKFQKGKYQDGREMTAEDVAYSLNRSGELSDSNRLSMLDKAEATGDYEVTCTLKTANSSFLTALTDAGNAIVPKEEVEGWGDDFGSHLVGTGPFSLESFQLDQQAVLKKNVDYWLAEPNLDEVIFKVITDSTQAANALQTGELDVAMDLKGESVQKVKDNADLTLLETPGLHVAYIYFNMEQGPTADIKVRKALIEAVNVEEMVASLYKYGEAQKASLPLPPGSWGYDASLESKVPGYDPEDAKALLAEAGYGDGLTLDLYISDTEARQNMAVLLQAYWAQVGVTLNIHASEWGTFSEVAMSNNADVYGMSWTWYPDPYFFLNKLFSTDEFGGIGNGQHYSNPQVDELLQKALEATDQADRADYYKQALALIVDDLPGLFYANENVIYGVNGRVHDFIQRADSTVKFVTTENNVWVTD</sequence>
<gene>
    <name evidence="7" type="ORF">DW070_09210</name>
</gene>
<accession>A0A3E2TMW0</accession>
<dbReference type="CDD" id="cd00995">
    <property type="entry name" value="PBP2_NikA_DppA_OppA_like"/>
    <property type="match status" value="1"/>
</dbReference>
<dbReference type="AlphaFoldDB" id="A0A3E2TMW0"/>
<evidence type="ECO:0000256" key="1">
    <source>
        <dbReference type="ARBA" id="ARBA00005695"/>
    </source>
</evidence>
<dbReference type="PIRSF" id="PIRSF002741">
    <property type="entry name" value="MppA"/>
    <property type="match status" value="1"/>
</dbReference>
<dbReference type="PROSITE" id="PS51257">
    <property type="entry name" value="PROKAR_LIPOPROTEIN"/>
    <property type="match status" value="1"/>
</dbReference>
<dbReference type="GO" id="GO:1904680">
    <property type="term" value="F:peptide transmembrane transporter activity"/>
    <property type="evidence" value="ECO:0007669"/>
    <property type="project" value="TreeGrafter"/>
</dbReference>
<dbReference type="Proteomes" id="UP000260773">
    <property type="component" value="Unassembled WGS sequence"/>
</dbReference>
<evidence type="ECO:0000256" key="5">
    <source>
        <dbReference type="SAM" id="SignalP"/>
    </source>
</evidence>
<dbReference type="InterPro" id="IPR039424">
    <property type="entry name" value="SBP_5"/>
</dbReference>
<feature type="region of interest" description="Disordered" evidence="4">
    <location>
        <begin position="27"/>
        <end position="59"/>
    </location>
</feature>
<dbReference type="Gene3D" id="3.40.190.10">
    <property type="entry name" value="Periplasmic binding protein-like II"/>
    <property type="match status" value="1"/>
</dbReference>
<dbReference type="PANTHER" id="PTHR30290">
    <property type="entry name" value="PERIPLASMIC BINDING COMPONENT OF ABC TRANSPORTER"/>
    <property type="match status" value="1"/>
</dbReference>
<evidence type="ECO:0000256" key="3">
    <source>
        <dbReference type="ARBA" id="ARBA00022729"/>
    </source>
</evidence>
<evidence type="ECO:0000313" key="8">
    <source>
        <dbReference type="Proteomes" id="UP000260773"/>
    </source>
</evidence>
<dbReference type="InterPro" id="IPR030678">
    <property type="entry name" value="Peptide/Ni-bd"/>
</dbReference>
<dbReference type="Gene3D" id="3.10.105.10">
    <property type="entry name" value="Dipeptide-binding Protein, Domain 3"/>
    <property type="match status" value="1"/>
</dbReference>
<dbReference type="GO" id="GO:0042597">
    <property type="term" value="C:periplasmic space"/>
    <property type="evidence" value="ECO:0007669"/>
    <property type="project" value="UniProtKB-ARBA"/>
</dbReference>
<organism evidence="7 8">
    <name type="scientific">Coprococcus catus</name>
    <dbReference type="NCBI Taxonomy" id="116085"/>
    <lineage>
        <taxon>Bacteria</taxon>
        <taxon>Bacillati</taxon>
        <taxon>Bacillota</taxon>
        <taxon>Clostridia</taxon>
        <taxon>Lachnospirales</taxon>
        <taxon>Lachnospiraceae</taxon>
        <taxon>Coprococcus</taxon>
    </lineage>
</organism>
<dbReference type="GO" id="GO:0043190">
    <property type="term" value="C:ATP-binding cassette (ABC) transporter complex"/>
    <property type="evidence" value="ECO:0007669"/>
    <property type="project" value="InterPro"/>
</dbReference>
<evidence type="ECO:0000259" key="6">
    <source>
        <dbReference type="Pfam" id="PF00496"/>
    </source>
</evidence>
<keyword evidence="2" id="KW-0813">Transport</keyword>
<dbReference type="InterPro" id="IPR000914">
    <property type="entry name" value="SBP_5_dom"/>
</dbReference>
<feature type="domain" description="Solute-binding protein family 5" evidence="6">
    <location>
        <begin position="102"/>
        <end position="458"/>
    </location>
</feature>
<proteinExistence type="inferred from homology"/>
<dbReference type="PANTHER" id="PTHR30290:SF9">
    <property type="entry name" value="OLIGOPEPTIDE-BINDING PROTEIN APPA"/>
    <property type="match status" value="1"/>
</dbReference>
<protein>
    <submittedName>
        <fullName evidence="7">ABC transporter substrate-binding protein</fullName>
    </submittedName>
</protein>
<dbReference type="EMBL" id="QVEP01000020">
    <property type="protein sequence ID" value="RGB79707.1"/>
    <property type="molecule type" value="Genomic_DNA"/>
</dbReference>
<comment type="caution">
    <text evidence="7">The sequence shown here is derived from an EMBL/GenBank/DDBJ whole genome shotgun (WGS) entry which is preliminary data.</text>
</comment>
<feature type="signal peptide" evidence="5">
    <location>
        <begin position="1"/>
        <end position="19"/>
    </location>
</feature>
<dbReference type="RefSeq" id="WP_015512886.1">
    <property type="nucleotide sequence ID" value="NZ_JAQDKA010000014.1"/>
</dbReference>
<dbReference type="GO" id="GO:0015833">
    <property type="term" value="P:peptide transport"/>
    <property type="evidence" value="ECO:0007669"/>
    <property type="project" value="TreeGrafter"/>
</dbReference>